<dbReference type="InterPro" id="IPR053023">
    <property type="entry name" value="FLAP_modulator"/>
</dbReference>
<keyword evidence="2" id="KW-0472">Membrane</keyword>
<name>A0A4Y9FEM3_9DEIN</name>
<proteinExistence type="predicted"/>
<evidence type="ECO:0000256" key="2">
    <source>
        <dbReference type="SAM" id="Phobius"/>
    </source>
</evidence>
<gene>
    <name evidence="4" type="ORF">E0687_02105</name>
</gene>
<evidence type="ECO:0000313" key="4">
    <source>
        <dbReference type="EMBL" id="TFU27551.1"/>
    </source>
</evidence>
<feature type="chain" id="PRO_5021316096" evidence="3">
    <location>
        <begin position="22"/>
        <end position="282"/>
    </location>
</feature>
<feature type="compositionally biased region" description="Pro residues" evidence="1">
    <location>
        <begin position="34"/>
        <end position="47"/>
    </location>
</feature>
<sequence>MLKAMRRLVWLLLLTLSLALAQKSGGGAGGRPYNPTPPPMSPGPAPVFPSPAPSYPPYPGPVVVYPGGGGSLGIVPVLVVLGLVLVTAYMVRGLRQAGEGPTASVARLRLALLARPQVQKALRQLAEEADTTSAKGLADLLDEAALLLLREEPAWRFGDYQVVRGSEDEVLARFDAWMLEERSKYQETFRHFEGKKHALEAYQAQVEPGGRYLVVSLLLADRRLLPSPSPLTRSWARQALMDLAGSSSFTLLAAYLSWTPEREGEALTEEELLLLYPELEKL</sequence>
<dbReference type="Pfam" id="PF07466">
    <property type="entry name" value="DUF1517"/>
    <property type="match status" value="1"/>
</dbReference>
<feature type="transmembrane region" description="Helical" evidence="2">
    <location>
        <begin position="63"/>
        <end position="86"/>
    </location>
</feature>
<keyword evidence="2" id="KW-1133">Transmembrane helix</keyword>
<dbReference type="InterPro" id="IPR010903">
    <property type="entry name" value="DUF1517"/>
</dbReference>
<feature type="signal peptide" evidence="3">
    <location>
        <begin position="1"/>
        <end position="21"/>
    </location>
</feature>
<feature type="region of interest" description="Disordered" evidence="1">
    <location>
        <begin position="27"/>
        <end position="47"/>
    </location>
</feature>
<dbReference type="Proteomes" id="UP000297668">
    <property type="component" value="Unassembled WGS sequence"/>
</dbReference>
<reference evidence="4 5" key="1">
    <citation type="submission" date="2019-03" db="EMBL/GenBank/DDBJ databases">
        <title>Thermus tengchongensis species for the arsenic transformation mechanism.</title>
        <authorList>
            <person name="Yuan G.C."/>
        </authorList>
    </citation>
    <scope>NUCLEOTIDE SEQUENCE [LARGE SCALE GENOMIC DNA]</scope>
    <source>
        <strain evidence="4 5">15W</strain>
    </source>
</reference>
<keyword evidence="2" id="KW-0812">Transmembrane</keyword>
<dbReference type="EMBL" id="SJZF01000002">
    <property type="protein sequence ID" value="TFU27551.1"/>
    <property type="molecule type" value="Genomic_DNA"/>
</dbReference>
<accession>A0A4Y9FEM3</accession>
<dbReference type="AlphaFoldDB" id="A0A4Y9FEM3"/>
<keyword evidence="3" id="KW-0732">Signal</keyword>
<evidence type="ECO:0000256" key="3">
    <source>
        <dbReference type="SAM" id="SignalP"/>
    </source>
</evidence>
<evidence type="ECO:0000313" key="5">
    <source>
        <dbReference type="Proteomes" id="UP000297668"/>
    </source>
</evidence>
<evidence type="ECO:0000256" key="1">
    <source>
        <dbReference type="SAM" id="MobiDB-lite"/>
    </source>
</evidence>
<organism evidence="4 5">
    <name type="scientific">Thermus tengchongensis</name>
    <dbReference type="NCBI Taxonomy" id="1214928"/>
    <lineage>
        <taxon>Bacteria</taxon>
        <taxon>Thermotogati</taxon>
        <taxon>Deinococcota</taxon>
        <taxon>Deinococci</taxon>
        <taxon>Thermales</taxon>
        <taxon>Thermaceae</taxon>
        <taxon>Thermus</taxon>
    </lineage>
</organism>
<protein>
    <submittedName>
        <fullName evidence="4">DUF1517 domain-containing protein</fullName>
    </submittedName>
</protein>
<dbReference type="PANTHER" id="PTHR33975">
    <property type="entry name" value="MYELIN-ASSOCIATED OLIGODENDROCYTE BASIC PROTEIN"/>
    <property type="match status" value="1"/>
</dbReference>
<dbReference type="PANTHER" id="PTHR33975:SF2">
    <property type="entry name" value="MYELIN-ASSOCIATED OLIGODENDROCYTE BASIC PROTEIN"/>
    <property type="match status" value="1"/>
</dbReference>
<comment type="caution">
    <text evidence="4">The sequence shown here is derived from an EMBL/GenBank/DDBJ whole genome shotgun (WGS) entry which is preliminary data.</text>
</comment>